<evidence type="ECO:0000256" key="7">
    <source>
        <dbReference type="ARBA" id="ARBA00022679"/>
    </source>
</evidence>
<dbReference type="InterPro" id="IPR050571">
    <property type="entry name" value="Class-IV_PLP-Dep_Aminotrnsfr"/>
</dbReference>
<evidence type="ECO:0000256" key="9">
    <source>
        <dbReference type="ARBA" id="ARBA00030138"/>
    </source>
</evidence>
<keyword evidence="6 13" id="KW-0032">Aminotransferase</keyword>
<proteinExistence type="inferred from homology"/>
<keyword evidence="14" id="KW-1185">Reference proteome</keyword>
<comment type="similarity">
    <text evidence="2">Belongs to the class-IV pyridoxal-phosphate-dependent aminotransferase family.</text>
</comment>
<dbReference type="SUPFAM" id="SSF56752">
    <property type="entry name" value="D-aminoacid aminotransferase-like PLP-dependent enzymes"/>
    <property type="match status" value="1"/>
</dbReference>
<sequence length="291" mass="33368">MSVYPIIMTQSQFTHRDNLHYPFEERGLQFGDGIYEVIRIYHGTYYLLDEHVDRLFRSAEAIKIKLPFNKEEITHLLLELLERNKMTTDGKVYLQVTRGSAPRDHIFPADVLPNIYAYVGDQPRNLELLQNGVQTITQRDIRWEYCYIKSLNLLPNVLAKQAAKENNCYEAILHKDGLVTECSSSNVYLVKDGTIYTHPATKNILHGCVRMAVERFAGELNIPFIEESFEVEEISLADELFLSSSTSEITPIVKVDNLDIADGKPGKITRQLQEAYETDAKIQENNTKHTV</sequence>
<keyword evidence="7 13" id="KW-0808">Transferase</keyword>
<protein>
    <recommendedName>
        <fullName evidence="5">D-alanine aminotransferase</fullName>
        <ecNumber evidence="4">2.6.1.21</ecNumber>
    </recommendedName>
    <alternativeName>
        <fullName evidence="11">D-amino acid aminotransferase</fullName>
    </alternativeName>
    <alternativeName>
        <fullName evidence="9">D-amino acid transaminase</fullName>
    </alternativeName>
    <alternativeName>
        <fullName evidence="10">D-aspartate aminotransferase</fullName>
    </alternativeName>
</protein>
<dbReference type="Gene3D" id="3.20.10.10">
    <property type="entry name" value="D-amino Acid Aminotransferase, subunit A, domain 2"/>
    <property type="match status" value="1"/>
</dbReference>
<evidence type="ECO:0000256" key="4">
    <source>
        <dbReference type="ARBA" id="ARBA00012874"/>
    </source>
</evidence>
<dbReference type="PANTHER" id="PTHR42743">
    <property type="entry name" value="AMINO-ACID AMINOTRANSFERASE"/>
    <property type="match status" value="1"/>
</dbReference>
<dbReference type="Proteomes" id="UP000285456">
    <property type="component" value="Unassembled WGS sequence"/>
</dbReference>
<evidence type="ECO:0000256" key="3">
    <source>
        <dbReference type="ARBA" id="ARBA00011738"/>
    </source>
</evidence>
<dbReference type="InterPro" id="IPR036038">
    <property type="entry name" value="Aminotransferase-like"/>
</dbReference>
<name>A0A417YLQ6_9BACI</name>
<dbReference type="InterPro" id="IPR043132">
    <property type="entry name" value="BCAT-like_C"/>
</dbReference>
<dbReference type="EMBL" id="QWEH01000002">
    <property type="protein sequence ID" value="RHW34302.1"/>
    <property type="molecule type" value="Genomic_DNA"/>
</dbReference>
<gene>
    <name evidence="13" type="primary">dat</name>
    <name evidence="13" type="ORF">D1B32_03805</name>
</gene>
<dbReference type="RefSeq" id="WP_118888666.1">
    <property type="nucleotide sequence ID" value="NZ_JAMAWL010000010.1"/>
</dbReference>
<evidence type="ECO:0000313" key="13">
    <source>
        <dbReference type="EMBL" id="RHW34302.1"/>
    </source>
</evidence>
<evidence type="ECO:0000313" key="14">
    <source>
        <dbReference type="Proteomes" id="UP000285456"/>
    </source>
</evidence>
<dbReference type="InterPro" id="IPR005784">
    <property type="entry name" value="D_amino_transT"/>
</dbReference>
<dbReference type="OrthoDB" id="9805628at2"/>
<evidence type="ECO:0000256" key="12">
    <source>
        <dbReference type="ARBA" id="ARBA00047911"/>
    </source>
</evidence>
<dbReference type="GO" id="GO:0008652">
    <property type="term" value="P:amino acid biosynthetic process"/>
    <property type="evidence" value="ECO:0007669"/>
    <property type="project" value="UniProtKB-ARBA"/>
</dbReference>
<dbReference type="PANTHER" id="PTHR42743:SF10">
    <property type="entry name" value="D-ALANINE AMINOTRANSFERASE"/>
    <property type="match status" value="1"/>
</dbReference>
<dbReference type="AlphaFoldDB" id="A0A417YLQ6"/>
<dbReference type="InterPro" id="IPR001544">
    <property type="entry name" value="Aminotrans_IV"/>
</dbReference>
<dbReference type="CDD" id="cd01558">
    <property type="entry name" value="D-AAT_like"/>
    <property type="match status" value="1"/>
</dbReference>
<comment type="catalytic activity">
    <reaction evidence="12">
        <text>D-alanine + 2-oxoglutarate = D-glutamate + pyruvate</text>
        <dbReference type="Rhea" id="RHEA:15869"/>
        <dbReference type="ChEBI" id="CHEBI:15361"/>
        <dbReference type="ChEBI" id="CHEBI:16810"/>
        <dbReference type="ChEBI" id="CHEBI:29986"/>
        <dbReference type="ChEBI" id="CHEBI:57416"/>
        <dbReference type="EC" id="2.6.1.21"/>
    </reaction>
</comment>
<dbReference type="GO" id="GO:0047810">
    <property type="term" value="F:D-alanine-2-oxoglutarate aminotransferase activity"/>
    <property type="evidence" value="ECO:0007669"/>
    <property type="project" value="UniProtKB-EC"/>
</dbReference>
<evidence type="ECO:0000256" key="2">
    <source>
        <dbReference type="ARBA" id="ARBA00009320"/>
    </source>
</evidence>
<dbReference type="NCBIfam" id="TIGR01121">
    <property type="entry name" value="D_amino_aminoT"/>
    <property type="match status" value="1"/>
</dbReference>
<dbReference type="GO" id="GO:0005829">
    <property type="term" value="C:cytosol"/>
    <property type="evidence" value="ECO:0007669"/>
    <property type="project" value="TreeGrafter"/>
</dbReference>
<accession>A0A417YLQ6</accession>
<organism evidence="13 14">
    <name type="scientific">Oceanobacillus profundus</name>
    <dbReference type="NCBI Taxonomy" id="372463"/>
    <lineage>
        <taxon>Bacteria</taxon>
        <taxon>Bacillati</taxon>
        <taxon>Bacillota</taxon>
        <taxon>Bacilli</taxon>
        <taxon>Bacillales</taxon>
        <taxon>Bacillaceae</taxon>
        <taxon>Oceanobacillus</taxon>
    </lineage>
</organism>
<evidence type="ECO:0000256" key="8">
    <source>
        <dbReference type="ARBA" id="ARBA00022898"/>
    </source>
</evidence>
<evidence type="ECO:0000256" key="10">
    <source>
        <dbReference type="ARBA" id="ARBA00033316"/>
    </source>
</evidence>
<reference evidence="13 14" key="1">
    <citation type="journal article" date="2007" name="Int. J. Syst. Evol. Microbiol.">
        <title>Oceanobacillus profundus sp. nov., isolated from a deep-sea sediment core.</title>
        <authorList>
            <person name="Kim Y.G."/>
            <person name="Choi D.H."/>
            <person name="Hyun S."/>
            <person name="Cho B.C."/>
        </authorList>
    </citation>
    <scope>NUCLEOTIDE SEQUENCE [LARGE SCALE GENOMIC DNA]</scope>
    <source>
        <strain evidence="13 14">DSM 18246</strain>
    </source>
</reference>
<dbReference type="Pfam" id="PF01063">
    <property type="entry name" value="Aminotran_4"/>
    <property type="match status" value="1"/>
</dbReference>
<comment type="subunit">
    <text evidence="3">Homodimer.</text>
</comment>
<dbReference type="GO" id="GO:0046394">
    <property type="term" value="P:carboxylic acid biosynthetic process"/>
    <property type="evidence" value="ECO:0007669"/>
    <property type="project" value="UniProtKB-ARBA"/>
</dbReference>
<dbReference type="InterPro" id="IPR043131">
    <property type="entry name" value="BCAT-like_N"/>
</dbReference>
<evidence type="ECO:0000256" key="11">
    <source>
        <dbReference type="ARBA" id="ARBA00033391"/>
    </source>
</evidence>
<comment type="cofactor">
    <cofactor evidence="1">
        <name>pyridoxal 5'-phosphate</name>
        <dbReference type="ChEBI" id="CHEBI:597326"/>
    </cofactor>
</comment>
<evidence type="ECO:0000256" key="5">
    <source>
        <dbReference type="ARBA" id="ARBA00021779"/>
    </source>
</evidence>
<dbReference type="GO" id="GO:0030170">
    <property type="term" value="F:pyridoxal phosphate binding"/>
    <property type="evidence" value="ECO:0007669"/>
    <property type="project" value="InterPro"/>
</dbReference>
<dbReference type="EC" id="2.6.1.21" evidence="4"/>
<dbReference type="GO" id="GO:0046416">
    <property type="term" value="P:D-amino acid metabolic process"/>
    <property type="evidence" value="ECO:0007669"/>
    <property type="project" value="InterPro"/>
</dbReference>
<dbReference type="Gene3D" id="3.30.470.10">
    <property type="match status" value="1"/>
</dbReference>
<keyword evidence="8" id="KW-0663">Pyridoxal phosphate</keyword>
<dbReference type="FunFam" id="3.20.10.10:FF:000002">
    <property type="entry name" value="D-alanine aminotransferase"/>
    <property type="match status" value="1"/>
</dbReference>
<evidence type="ECO:0000256" key="6">
    <source>
        <dbReference type="ARBA" id="ARBA00022576"/>
    </source>
</evidence>
<evidence type="ECO:0000256" key="1">
    <source>
        <dbReference type="ARBA" id="ARBA00001933"/>
    </source>
</evidence>
<comment type="caution">
    <text evidence="13">The sequence shown here is derived from an EMBL/GenBank/DDBJ whole genome shotgun (WGS) entry which is preliminary data.</text>
</comment>